<name>A0A1I4GF67_9PROT</name>
<keyword evidence="3" id="KW-1185">Reference proteome</keyword>
<organism evidence="2 3">
    <name type="scientific">Nitrosomonas aestuarii</name>
    <dbReference type="NCBI Taxonomy" id="52441"/>
    <lineage>
        <taxon>Bacteria</taxon>
        <taxon>Pseudomonadati</taxon>
        <taxon>Pseudomonadota</taxon>
        <taxon>Betaproteobacteria</taxon>
        <taxon>Nitrosomonadales</taxon>
        <taxon>Nitrosomonadaceae</taxon>
        <taxon>Nitrosomonas</taxon>
    </lineage>
</organism>
<evidence type="ECO:0000256" key="1">
    <source>
        <dbReference type="SAM" id="SignalP"/>
    </source>
</evidence>
<evidence type="ECO:0000313" key="3">
    <source>
        <dbReference type="Proteomes" id="UP000199533"/>
    </source>
</evidence>
<sequence length="130" mass="15091">MRCMYLTFCMVFLAMRYSFAVSAAVQTDYPPQSLLQLLKEHVLMEALDGKIVYILNQPLHANSLVTSWQDTYSVPGQFERAWFIFVDDLPNANWEHACRYVFIDVETKKYTIEQGRTPPTVLGDMILLYP</sequence>
<reference evidence="3" key="1">
    <citation type="submission" date="2016-10" db="EMBL/GenBank/DDBJ databases">
        <authorList>
            <person name="Varghese N."/>
            <person name="Submissions S."/>
        </authorList>
    </citation>
    <scope>NUCLEOTIDE SEQUENCE [LARGE SCALE GENOMIC DNA]</scope>
    <source>
        <strain evidence="3">Nm69</strain>
    </source>
</reference>
<evidence type="ECO:0000313" key="2">
    <source>
        <dbReference type="EMBL" id="SFL27937.1"/>
    </source>
</evidence>
<gene>
    <name evidence="2" type="ORF">SAMN05216302_105212</name>
</gene>
<dbReference type="Proteomes" id="UP000199533">
    <property type="component" value="Unassembled WGS sequence"/>
</dbReference>
<feature type="signal peptide" evidence="1">
    <location>
        <begin position="1"/>
        <end position="23"/>
    </location>
</feature>
<protein>
    <submittedName>
        <fullName evidence="2">Uncharacterized protein</fullName>
    </submittedName>
</protein>
<dbReference type="EMBL" id="FOSP01000052">
    <property type="protein sequence ID" value="SFL27937.1"/>
    <property type="molecule type" value="Genomic_DNA"/>
</dbReference>
<feature type="chain" id="PRO_5011527143" evidence="1">
    <location>
        <begin position="24"/>
        <end position="130"/>
    </location>
</feature>
<dbReference type="AlphaFoldDB" id="A0A1I4GF67"/>
<accession>A0A1I4GF67</accession>
<proteinExistence type="predicted"/>
<dbReference type="STRING" id="52441.SAMN05216302_105212"/>
<keyword evidence="1" id="KW-0732">Signal</keyword>